<dbReference type="InterPro" id="IPR059100">
    <property type="entry name" value="TSP3_bac"/>
</dbReference>
<feature type="compositionally biased region" description="Acidic residues" evidence="6">
    <location>
        <begin position="864"/>
        <end position="874"/>
    </location>
</feature>
<feature type="compositionally biased region" description="Basic and acidic residues" evidence="6">
    <location>
        <begin position="848"/>
        <end position="863"/>
    </location>
</feature>
<feature type="compositionally biased region" description="Basic and acidic residues" evidence="6">
    <location>
        <begin position="804"/>
        <end position="816"/>
    </location>
</feature>
<evidence type="ECO:0000259" key="7">
    <source>
        <dbReference type="Pfam" id="PF08428"/>
    </source>
</evidence>
<evidence type="ECO:0000313" key="9">
    <source>
        <dbReference type="Proteomes" id="UP001600894"/>
    </source>
</evidence>
<evidence type="ECO:0000256" key="6">
    <source>
        <dbReference type="SAM" id="MobiDB-lite"/>
    </source>
</evidence>
<keyword evidence="5" id="KW-0106">Calcium</keyword>
<dbReference type="InterPro" id="IPR012706">
    <property type="entry name" value="Rib_alpha_Esp_rpt"/>
</dbReference>
<keyword evidence="9" id="KW-1185">Reference proteome</keyword>
<evidence type="ECO:0000256" key="2">
    <source>
        <dbReference type="ARBA" id="ARBA00004613"/>
    </source>
</evidence>
<evidence type="ECO:0000313" key="8">
    <source>
        <dbReference type="EMBL" id="GAA6270098.1"/>
    </source>
</evidence>
<dbReference type="Pfam" id="PF09479">
    <property type="entry name" value="Flg_new"/>
    <property type="match status" value="1"/>
</dbReference>
<dbReference type="EMBL" id="BAABXL010000001">
    <property type="protein sequence ID" value="GAA6270098.1"/>
    <property type="molecule type" value="Genomic_DNA"/>
</dbReference>
<dbReference type="SUPFAM" id="SSF69360">
    <property type="entry name" value="Cell wall binding repeat"/>
    <property type="match status" value="1"/>
</dbReference>
<dbReference type="RefSeq" id="WP_176255420.1">
    <property type="nucleotide sequence ID" value="NZ_BAABXL010000001.1"/>
</dbReference>
<reference evidence="8 9" key="1">
    <citation type="submission" date="2024-04" db="EMBL/GenBank/DDBJ databases">
        <title>Defined microbial consortia suppress multidrug-resistant proinflammatory Enterobacteriaceae via ecological control.</title>
        <authorList>
            <person name="Furuichi M."/>
            <person name="Kawaguchi T."/>
            <person name="Pust M."/>
            <person name="Yasuma K."/>
            <person name="Plichta D."/>
            <person name="Hasegawa N."/>
            <person name="Ohya T."/>
            <person name="Bhattarai S."/>
            <person name="Sasajima S."/>
            <person name="Aoto Y."/>
            <person name="Tuganbaev T."/>
            <person name="Yaginuma M."/>
            <person name="Ueda M."/>
            <person name="Okahashi N."/>
            <person name="Amafuji K."/>
            <person name="Kiridooshi Y."/>
            <person name="Sugita K."/>
            <person name="Strazar M."/>
            <person name="Skelly A."/>
            <person name="Suda W."/>
            <person name="Hattori M."/>
            <person name="Nakamoto N."/>
            <person name="Caballero S."/>
            <person name="Norman J."/>
            <person name="Olle B."/>
            <person name="Tanoue T."/>
            <person name="Arita M."/>
            <person name="Bucci V."/>
            <person name="Atarashi K."/>
            <person name="Xavier R."/>
            <person name="Honda K."/>
        </authorList>
    </citation>
    <scope>NUCLEOTIDE SEQUENCE [LARGE SCALE GENOMIC DNA]</scope>
    <source>
        <strain evidence="9">f13</strain>
    </source>
</reference>
<feature type="region of interest" description="Disordered" evidence="6">
    <location>
        <begin position="482"/>
        <end position="510"/>
    </location>
</feature>
<dbReference type="NCBIfam" id="TIGR02331">
    <property type="entry name" value="rib_alpha"/>
    <property type="match status" value="1"/>
</dbReference>
<protein>
    <recommendedName>
        <fullName evidence="7">Rib domain-containing protein</fullName>
    </recommendedName>
</protein>
<dbReference type="InterPro" id="IPR013378">
    <property type="entry name" value="InlB-like_B-rpt"/>
</dbReference>
<evidence type="ECO:0000256" key="5">
    <source>
        <dbReference type="ARBA" id="ARBA00022837"/>
    </source>
</evidence>
<dbReference type="Pfam" id="PF08428">
    <property type="entry name" value="Rib"/>
    <property type="match status" value="1"/>
</dbReference>
<dbReference type="InterPro" id="IPR059115">
    <property type="entry name" value="Rib"/>
</dbReference>
<feature type="compositionally biased region" description="Basic and acidic residues" evidence="6">
    <location>
        <begin position="939"/>
        <end position="959"/>
    </location>
</feature>
<evidence type="ECO:0000256" key="3">
    <source>
        <dbReference type="ARBA" id="ARBA00022525"/>
    </source>
</evidence>
<feature type="compositionally biased region" description="Low complexity" evidence="6">
    <location>
        <begin position="994"/>
        <end position="1007"/>
    </location>
</feature>
<feature type="compositionally biased region" description="Basic and acidic residues" evidence="6">
    <location>
        <begin position="483"/>
        <end position="507"/>
    </location>
</feature>
<keyword evidence="3" id="KW-0964">Secreted</keyword>
<dbReference type="Gene3D" id="2.10.270.10">
    <property type="entry name" value="Cholin Binding"/>
    <property type="match status" value="1"/>
</dbReference>
<feature type="domain" description="Rib" evidence="7">
    <location>
        <begin position="853"/>
        <end position="930"/>
    </location>
</feature>
<dbReference type="Proteomes" id="UP001600894">
    <property type="component" value="Unassembled WGS sequence"/>
</dbReference>
<feature type="region of interest" description="Disordered" evidence="6">
    <location>
        <begin position="801"/>
        <end position="1027"/>
    </location>
</feature>
<comment type="caution">
    <text evidence="8">The sequence shown here is derived from an EMBL/GenBank/DDBJ whole genome shotgun (WGS) entry which is preliminary data.</text>
</comment>
<dbReference type="Gene3D" id="2.60.40.4270">
    <property type="entry name" value="Listeria-Bacteroides repeat domain"/>
    <property type="match status" value="1"/>
</dbReference>
<evidence type="ECO:0000256" key="4">
    <source>
        <dbReference type="ARBA" id="ARBA00022729"/>
    </source>
</evidence>
<feature type="compositionally biased region" description="Basic and acidic residues" evidence="6">
    <location>
        <begin position="831"/>
        <end position="840"/>
    </location>
</feature>
<proteinExistence type="predicted"/>
<feature type="compositionally biased region" description="Acidic residues" evidence="6">
    <location>
        <begin position="817"/>
        <end position="830"/>
    </location>
</feature>
<dbReference type="Pfam" id="PF18884">
    <property type="entry name" value="TSP3_bac"/>
    <property type="match status" value="2"/>
</dbReference>
<keyword evidence="4" id="KW-0732">Signal</keyword>
<organism evidence="8 9">
    <name type="scientific">Enterocloster alcoholdehydrogenati</name>
    <dbReference type="NCBI Taxonomy" id="2547410"/>
    <lineage>
        <taxon>Bacteria</taxon>
        <taxon>Bacillati</taxon>
        <taxon>Bacillota</taxon>
        <taxon>Clostridia</taxon>
        <taxon>Lachnospirales</taxon>
        <taxon>Lachnospiraceae</taxon>
        <taxon>Enterocloster</taxon>
    </lineage>
</organism>
<name>A0ABQ0B1F6_9FIRM</name>
<dbReference type="InterPro" id="IPR042229">
    <property type="entry name" value="Listeria/Bacterioides_rpt_sf"/>
</dbReference>
<comment type="subcellular location">
    <subcellularLocation>
        <location evidence="1">Cell envelope</location>
    </subcellularLocation>
    <subcellularLocation>
        <location evidence="2">Secreted</location>
    </subcellularLocation>
</comment>
<dbReference type="InterPro" id="IPR005877">
    <property type="entry name" value="YSIRK_signal_dom"/>
</dbReference>
<sequence>MDQMNKMKEWIRRKGMEKQPRYYLRKRTIGIVSCVVGCSFFMASTGIYAQTMEGETAVSTILSDQEPGLEIHYEIDGETEGVLDYARTDYLRSDGDKVILRVTKWAKGSTSWGYTDRGPYTGRYLLNFFDSDFYENIKSVSVNGQDFEKEAEGALWKVPVNTGTFSSGIIGAVTNHEIEIVLKGGKSLDDLGFGDKKLRFTTLWVRNDNLADIGGNDNGFILKNNPNVPQLPQNTAEGNEFYLGTGGNILETDGTQSKDGNFTRGPVAKTVIYDGKNRIINSVSSFKPNQNFLLSNSGWVLYINEVIPEELLPYIDTDRIYLGLSDARGNFLKDAPVKLTVNPDGNGHISTKDTDSLSIIDADWDKVTEVRKLQDSQIFYGALGQRRSFAIKYALRDQVTNEEFAQALNRYMESSGGEIDFESWLEADFVDHSDSSLGIRKPDGKKPNKRLQNSYSNGFLTVLDSDKDGLYDFVEDELGTDAYHADTDGDGVPDGREVTEDKTDPKNAGDYLVSKPETEVSSVRADQNAVIAGRLPKAVYKHPGHPERNLDVTDQNAGNAVVKAFKYINGGLGYDPDDPRAQAVIPFETIMTGEFSMEIPAGIFQDGDQILLVAFSPNGMHTAAAEHRISAGTAKVIFYPNGGNWEDGTAESRTENIAGGTITAPVSPERTGYVFAGWAASADALEADPHILEQLDGSREVFAVWAKELKVTIRLVQNAVEGMEVIPNQKLAEPNEAAAVIASEETNGLLADENGFLKGTPENLIWGDKDHADYEIQTVYIPVKVTFEDKGIKQEKQVMAAVNVERDTDRDGTPDRADEDDDGDGTADSEETAKGSDPKDAGSYPGTEIEKMDAEIYRPKIEREETEQGGEIDLSDNISNWEELPEGTLVEDVTEEEIDTDIPGKYTGKIKVIYPDGSSKNFRVEIRVKKKPGTASPSEPERPEQPDRPQKPDRPHKPDIASPSQPQKPDKPDIVSPSQPQKPHKPGKHGSGGFSHSSSTSASGRRSAGNDRIYSDPVPGLANGSRGGRWTLLDAGRHKWTYATSGNITPKNGWMFIENPYGKDMQGRFSWFKFNAEGIMEFGWIRSHNGKWYHTHDVSDGNLGVLEKGWYFEKMDGKWYYLDPETAVMRDGWVQVDGTYYYFTEVEDISEQTYFRKEDGYWYYENKKRPYGSMYRQEQTPDHYFVNKDGAWEQ</sequence>
<gene>
    <name evidence="8" type="ORF">F130042H8_31580</name>
</gene>
<dbReference type="NCBIfam" id="TIGR01168">
    <property type="entry name" value="YSIRK_signal"/>
    <property type="match status" value="1"/>
</dbReference>
<accession>A0ABQ0B1F6</accession>
<evidence type="ECO:0000256" key="1">
    <source>
        <dbReference type="ARBA" id="ARBA00004196"/>
    </source>
</evidence>